<evidence type="ECO:0000313" key="6">
    <source>
        <dbReference type="Proteomes" id="UP001523219"/>
    </source>
</evidence>
<dbReference type="SUPFAM" id="SSF101173">
    <property type="entry name" value="Docking domain B of the erythromycin polyketide synthase (DEBS)"/>
    <property type="match status" value="1"/>
</dbReference>
<evidence type="ECO:0000256" key="3">
    <source>
        <dbReference type="ARBA" id="ARBA00023268"/>
    </source>
</evidence>
<dbReference type="PROSITE" id="PS52004">
    <property type="entry name" value="KS3_2"/>
    <property type="match status" value="1"/>
</dbReference>
<dbReference type="SMART" id="SM00825">
    <property type="entry name" value="PKS_KS"/>
    <property type="match status" value="1"/>
</dbReference>
<comment type="cofactor">
    <cofactor evidence="1">
        <name>pantetheine 4'-phosphate</name>
        <dbReference type="ChEBI" id="CHEBI:47942"/>
    </cofactor>
</comment>
<dbReference type="InterPro" id="IPR015083">
    <property type="entry name" value="NorB/c/GfsB-D-like_docking"/>
</dbReference>
<name>A0ABT0ZMV3_9ACTN</name>
<dbReference type="Proteomes" id="UP001523219">
    <property type="component" value="Unassembled WGS sequence"/>
</dbReference>
<dbReference type="InterPro" id="IPR014030">
    <property type="entry name" value="Ketoacyl_synth_N"/>
</dbReference>
<dbReference type="InterPro" id="IPR036299">
    <property type="entry name" value="Polyketide_synth_docking_sf"/>
</dbReference>
<keyword evidence="3" id="KW-0511">Multifunctional enzyme</keyword>
<evidence type="ECO:0000256" key="1">
    <source>
        <dbReference type="ARBA" id="ARBA00001957"/>
    </source>
</evidence>
<dbReference type="Pfam" id="PF00109">
    <property type="entry name" value="ketoacyl-synt"/>
    <property type="match status" value="1"/>
</dbReference>
<keyword evidence="6" id="KW-1185">Reference proteome</keyword>
<evidence type="ECO:0000313" key="5">
    <source>
        <dbReference type="EMBL" id="MCN9244923.1"/>
    </source>
</evidence>
<dbReference type="SUPFAM" id="SSF53901">
    <property type="entry name" value="Thiolase-like"/>
    <property type="match status" value="1"/>
</dbReference>
<dbReference type="InterPro" id="IPR020841">
    <property type="entry name" value="PKS_Beta-ketoAc_synthase_dom"/>
</dbReference>
<dbReference type="RefSeq" id="WP_252428971.1">
    <property type="nucleotide sequence ID" value="NZ_JAMWMR010000057.1"/>
</dbReference>
<dbReference type="InterPro" id="IPR050091">
    <property type="entry name" value="PKS_NRPS_Biosynth_Enz"/>
</dbReference>
<dbReference type="Gene3D" id="3.40.47.10">
    <property type="match status" value="1"/>
</dbReference>
<feature type="non-terminal residue" evidence="5">
    <location>
        <position position="269"/>
    </location>
</feature>
<comment type="caution">
    <text evidence="5">The sequence shown here is derived from an EMBL/GenBank/DDBJ whole genome shotgun (WGS) entry which is preliminary data.</text>
</comment>
<gene>
    <name evidence="5" type="ORF">NGF19_29775</name>
</gene>
<dbReference type="PANTHER" id="PTHR43775:SF51">
    <property type="entry name" value="INACTIVE PHENOLPHTHIOCEROL SYNTHESIS POLYKETIDE SYNTHASE TYPE I PKS1-RELATED"/>
    <property type="match status" value="1"/>
</dbReference>
<organism evidence="5 6">
    <name type="scientific">Streptomyces macrolidinus</name>
    <dbReference type="NCBI Taxonomy" id="2952607"/>
    <lineage>
        <taxon>Bacteria</taxon>
        <taxon>Bacillati</taxon>
        <taxon>Actinomycetota</taxon>
        <taxon>Actinomycetes</taxon>
        <taxon>Kitasatosporales</taxon>
        <taxon>Streptomycetaceae</taxon>
        <taxon>Streptomyces</taxon>
    </lineage>
</organism>
<feature type="domain" description="Ketosynthase family 3 (KS3)" evidence="4">
    <location>
        <begin position="33"/>
        <end position="269"/>
    </location>
</feature>
<dbReference type="Pfam" id="PF08990">
    <property type="entry name" value="Docking"/>
    <property type="match status" value="1"/>
</dbReference>
<evidence type="ECO:0000259" key="4">
    <source>
        <dbReference type="PROSITE" id="PS52004"/>
    </source>
</evidence>
<keyword evidence="2" id="KW-0808">Transferase</keyword>
<evidence type="ECO:0000256" key="2">
    <source>
        <dbReference type="ARBA" id="ARBA00022679"/>
    </source>
</evidence>
<dbReference type="PANTHER" id="PTHR43775">
    <property type="entry name" value="FATTY ACID SYNTHASE"/>
    <property type="match status" value="1"/>
</dbReference>
<protein>
    <submittedName>
        <fullName evidence="5">Polyketide synthase docking domain-containing protein</fullName>
    </submittedName>
</protein>
<dbReference type="InterPro" id="IPR016039">
    <property type="entry name" value="Thiolase-like"/>
</dbReference>
<dbReference type="PROSITE" id="PS00606">
    <property type="entry name" value="KS3_1"/>
    <property type="match status" value="1"/>
</dbReference>
<proteinExistence type="predicted"/>
<dbReference type="EMBL" id="JAMWMR010000057">
    <property type="protein sequence ID" value="MCN9244923.1"/>
    <property type="molecule type" value="Genomic_DNA"/>
</dbReference>
<dbReference type="CDD" id="cd00833">
    <property type="entry name" value="PKS"/>
    <property type="match status" value="1"/>
</dbReference>
<accession>A0ABT0ZMV3</accession>
<reference evidence="5 6" key="1">
    <citation type="submission" date="2022-05" db="EMBL/GenBank/DDBJ databases">
        <title>Streptomyces sp. nov. RY43-2 isolated from soil of a peat swamp forest.</title>
        <authorList>
            <person name="Kanchanasin P."/>
            <person name="Tanasupawat S."/>
            <person name="Phongsopitanun W."/>
        </authorList>
    </citation>
    <scope>NUCLEOTIDE SEQUENCE [LARGE SCALE GENOMIC DNA]</scope>
    <source>
        <strain evidence="5 6">RY43-2</strain>
    </source>
</reference>
<sequence length="269" mass="29125">MATEEKLRDYLRRVTFELQETRRRLAELEDPEAEPIAIVGMACRYPGGVRSPEDLWRLVDEGRDAISDFPTDRGWDIDARYDPDPAKPGSFYPRGGGFLYDAAEFDPTLFDISPREALAMDPQQRLLLETTWEVFERAGIPPTSLRGSDTGVFVGATYQDYASRLAASPAELEGYIVTGNTASVASGRVAYAFGLEGPAVTLDTACSSSLVALHLAAQSLRQGECSLAVAGGVVVMSSPDMFVEFSRQRGLAEDGRCKAFSAAADGFGS</sequence>
<dbReference type="InterPro" id="IPR018201">
    <property type="entry name" value="Ketoacyl_synth_AS"/>
</dbReference>